<dbReference type="KEGG" id="vg:63210867"/>
<proteinExistence type="predicted"/>
<keyword evidence="2" id="KW-1185">Reference proteome</keyword>
<evidence type="ECO:0000313" key="2">
    <source>
        <dbReference type="Proteomes" id="UP000515841"/>
    </source>
</evidence>
<evidence type="ECO:0000313" key="1">
    <source>
        <dbReference type="EMBL" id="QNJ56914.1"/>
    </source>
</evidence>
<dbReference type="RefSeq" id="YP_010014165.1">
    <property type="nucleotide sequence ID" value="NC_053516.1"/>
</dbReference>
<gene>
    <name evidence="1" type="primary">123</name>
    <name evidence="1" type="ORF">SEA_REINDEER_123</name>
</gene>
<protein>
    <submittedName>
        <fullName evidence="1">Uncharacterized protein</fullName>
    </submittedName>
</protein>
<name>A0A7G8LI42_9CAUD</name>
<reference evidence="1 2" key="1">
    <citation type="submission" date="2020-06" db="EMBL/GenBank/DDBJ databases">
        <authorList>
            <person name="Spencer C.E."/>
            <person name="Frederick G.D."/>
            <person name="Baliraine F.N."/>
            <person name="Favela G."/>
            <person name="Farmer V."/>
            <person name="Galindo A."/>
            <person name="Garlena R.A."/>
            <person name="Russell D.A."/>
            <person name="Pope W.H."/>
            <person name="Jacobs-Sera D."/>
            <person name="Hatfull G.F."/>
        </authorList>
    </citation>
    <scope>NUCLEOTIDE SEQUENCE [LARGE SCALE GENOMIC DNA]</scope>
</reference>
<dbReference type="EMBL" id="MT658803">
    <property type="protein sequence ID" value="QNJ56914.1"/>
    <property type="molecule type" value="Genomic_DNA"/>
</dbReference>
<organism evidence="1 2">
    <name type="scientific">Mycobacterium phage Reindeer</name>
    <dbReference type="NCBI Taxonomy" id="2762283"/>
    <lineage>
        <taxon>Viruses</taxon>
        <taxon>Duplodnaviria</taxon>
        <taxon>Heunggongvirae</taxon>
        <taxon>Uroviricota</taxon>
        <taxon>Caudoviricetes</taxon>
        <taxon>Vilmaviridae</taxon>
        <taxon>Mclasvirinae</taxon>
        <taxon>Bongovirus</taxon>
        <taxon>Bongovirus reindeer</taxon>
    </lineage>
</organism>
<dbReference type="GeneID" id="63210867"/>
<sequence>MTLRDRIDQECGLGGLVIDESDLYGRHSMRVATEELNRAEDD</sequence>
<dbReference type="Proteomes" id="UP000515841">
    <property type="component" value="Segment"/>
</dbReference>
<accession>A0A7G8LI42</accession>